<comment type="caution">
    <text evidence="24">Lacks conserved residue(s) required for the propagation of feature annotation.</text>
</comment>
<dbReference type="Pfam" id="PF00517">
    <property type="entry name" value="GP41"/>
    <property type="match status" value="1"/>
</dbReference>
<evidence type="ECO:0000256" key="7">
    <source>
        <dbReference type="ARBA" id="ARBA00022506"/>
    </source>
</evidence>
<keyword evidence="15 24" id="KW-0946">Virion</keyword>
<dbReference type="GO" id="GO:0046718">
    <property type="term" value="P:symbiont entry into host cell"/>
    <property type="evidence" value="ECO:0007669"/>
    <property type="project" value="UniProtKB-KW"/>
</dbReference>
<evidence type="ECO:0000256" key="13">
    <source>
        <dbReference type="ARBA" id="ARBA00022703"/>
    </source>
</evidence>
<evidence type="ECO:0000256" key="5">
    <source>
        <dbReference type="ARBA" id="ARBA00004578"/>
    </source>
</evidence>
<keyword evidence="23 24" id="KW-1160">Virus entry into host cell</keyword>
<evidence type="ECO:0000256" key="21">
    <source>
        <dbReference type="ARBA" id="ARBA00023157"/>
    </source>
</evidence>
<dbReference type="GO" id="GO:0020002">
    <property type="term" value="C:host cell plasma membrane"/>
    <property type="evidence" value="ECO:0007669"/>
    <property type="project" value="UniProtKB-SubCell"/>
</dbReference>
<reference evidence="27" key="1">
    <citation type="submission" date="2017-08" db="EMBL/GenBank/DDBJ databases">
        <title>Genome characterization of HIV-2 biological clones with divergent replication capacities.</title>
        <authorList>
            <person name="Lungu C."/>
            <person name="Boers P.H.M."/>
            <person name="van der Ende M.E."/>
            <person name="Gruters R.A."/>
        </authorList>
    </citation>
    <scope>NUCLEOTIDE SEQUENCE</scope>
    <source>
        <strain evidence="27">RH2.5-1F10</strain>
    </source>
</reference>
<evidence type="ECO:0000256" key="14">
    <source>
        <dbReference type="ARBA" id="ARBA00022804"/>
    </source>
</evidence>
<dbReference type="Gene3D" id="1.10.287.210">
    <property type="match status" value="1"/>
</dbReference>
<evidence type="ECO:0000256" key="17">
    <source>
        <dbReference type="ARBA" id="ARBA00022879"/>
    </source>
</evidence>
<keyword evidence="7 24" id="KW-1168">Fusion of virus membrane with host membrane</keyword>
<name>A0A2D3HWW6_9HIV2</name>
<keyword evidence="12 24" id="KW-0812">Transmembrane</keyword>
<evidence type="ECO:0000256" key="6">
    <source>
        <dbReference type="ARBA" id="ARBA00004650"/>
    </source>
</evidence>
<dbReference type="InterPro" id="IPR000328">
    <property type="entry name" value="GP41-like"/>
</dbReference>
<evidence type="ECO:0000256" key="15">
    <source>
        <dbReference type="ARBA" id="ARBA00022844"/>
    </source>
</evidence>
<dbReference type="SUPFAM" id="SSF58069">
    <property type="entry name" value="Virus ectodomain"/>
    <property type="match status" value="1"/>
</dbReference>
<evidence type="ECO:0000256" key="4">
    <source>
        <dbReference type="ARBA" id="ARBA00004563"/>
    </source>
</evidence>
<proteinExistence type="predicted"/>
<sequence>MGGRNQLLVTIFLASACLVYGIKYVTVFYGIPAWRNASIPLFCATKNRDTWGTIQCLPDNDDYQEIPLNVTEAFDAWNNTVTEQAIDDVWNLFETSIKPCVKLTPLCVAMTCNSTRSSNTSTTTTQSTTTAGNMVTIDENSPCINNDTCPGLGEEEMVGCQFNMTGLERDKKKLYYETWYSKDVICKDQGNQSKCYMNHCNTSVITESCDKHYWDAMRFRYCAPPGFALLRCNDTNYSGFDPNCTKVVASTCTRMMETQTSTWFGFNGTRAENRTYIYWHGRANRTIISLNKFFNLSLHCKRPGNKTVLPITLMSGLVFHSQPINRRPRQAWCWFKGQWREAMQEVKQTIKDHPRYKKFNVTRNITFAAPGKGSDPEVAYMWTNCRGEFLYCNMTWFLNWIENRTNQTWHNYVPCHIKQIINTWHKVGKNVYLPPREGELVCNSTVTSMIADIDVDANGTQTNVTFSADVAELYRLELGDYKLVEITPIGFAPTSEKRYSSAHRRQARGVFVLGFLGFLATAGTAMGAASLTLSAQSRTLLAGIVQQQQQLLDVVKRQQEMLRLTVWGAKNLQTRVTAIEKYLKDQAQLNSWGCSFRQVCHTTVPWETVNTNLTPNWNNMTWQEWEQQIRYLEVNISQSLEQAQIQQEKNMYELQKLNSWDVFGNWFDLTSWIKYIQYGVCIIVAIVALRIVIYVVQMLSRLRKGYRPVFSSPPGYVQQIHIHKDWGQPDNEETEEGVGDNGGNSSWPWPIAYTHFLIHQLIRLLTRLYNICRNLLSRSFQILQPIAQNLRDGLRTRVAFLQYGCEWIQDAFQAFARATRETLTSACRSLWGTLGRIGRGILAVPRRIRQGAEIALL</sequence>
<dbReference type="Gene3D" id="2.170.40.20">
    <property type="entry name" value="Human immunodeficiency virus 1, Gp160, envelope glycoprotein"/>
    <property type="match status" value="2"/>
</dbReference>
<feature type="transmembrane region" description="Helical" evidence="24">
    <location>
        <begin position="510"/>
        <end position="531"/>
    </location>
</feature>
<evidence type="ECO:0000256" key="20">
    <source>
        <dbReference type="ARBA" id="ARBA00023136"/>
    </source>
</evidence>
<dbReference type="EMBL" id="MF595860">
    <property type="protein sequence ID" value="ATU79230.1"/>
    <property type="molecule type" value="Genomic_DNA"/>
</dbReference>
<keyword evidence="17 24" id="KW-0261">Viral envelope protein</keyword>
<evidence type="ECO:0000313" key="27">
    <source>
        <dbReference type="EMBL" id="ATU79230.1"/>
    </source>
</evidence>
<dbReference type="GO" id="GO:0044175">
    <property type="term" value="C:host cell endosome membrane"/>
    <property type="evidence" value="ECO:0007669"/>
    <property type="project" value="UniProtKB-SubCell"/>
</dbReference>
<keyword evidence="18 24" id="KW-1133">Transmembrane helix</keyword>
<keyword evidence="21" id="KW-1015">Disulfide bond</keyword>
<feature type="transmembrane region" description="Helical" evidence="24">
    <location>
        <begin position="6"/>
        <end position="31"/>
    </location>
</feature>
<dbReference type="Pfam" id="PF00516">
    <property type="entry name" value="GP120"/>
    <property type="match status" value="1"/>
</dbReference>
<keyword evidence="13 24" id="KW-0053">Apoptosis</keyword>
<feature type="domain" description="Retroviral envelope protein GP41-like" evidence="26">
    <location>
        <begin position="526"/>
        <end position="724"/>
    </location>
</feature>
<dbReference type="InterPro" id="IPR036377">
    <property type="entry name" value="Gp120_core_sf"/>
</dbReference>
<evidence type="ECO:0000256" key="1">
    <source>
        <dbReference type="ARBA" id="ARBA00004402"/>
    </source>
</evidence>
<gene>
    <name evidence="27" type="primary">env</name>
</gene>
<evidence type="ECO:0000256" key="9">
    <source>
        <dbReference type="ARBA" id="ARBA00022581"/>
    </source>
</evidence>
<evidence type="ECO:0000256" key="19">
    <source>
        <dbReference type="ARBA" id="ARBA00023046"/>
    </source>
</evidence>
<accession>A0A2D3HWW6</accession>
<evidence type="ECO:0000256" key="22">
    <source>
        <dbReference type="ARBA" id="ARBA00023180"/>
    </source>
</evidence>
<organism evidence="27">
    <name type="scientific">Human immunodeficiency virus 2</name>
    <dbReference type="NCBI Taxonomy" id="11709"/>
    <lineage>
        <taxon>Viruses</taxon>
        <taxon>Riboviria</taxon>
        <taxon>Pararnavirae</taxon>
        <taxon>Artverviricota</taxon>
        <taxon>Revtraviricetes</taxon>
        <taxon>Ortervirales</taxon>
        <taxon>Retroviridae</taxon>
        <taxon>Orthoretrovirinae</taxon>
        <taxon>Lentivirus</taxon>
        <taxon>Lentivirus humimdef2</taxon>
    </lineage>
</organism>
<evidence type="ECO:0000256" key="3">
    <source>
        <dbReference type="ARBA" id="ARBA00004505"/>
    </source>
</evidence>
<evidence type="ECO:0000256" key="10">
    <source>
        <dbReference type="ARBA" id="ARBA00022595"/>
    </source>
</evidence>
<feature type="domain" description="Human immunodeficiency virus 1 envelope glycoprotein Gp120" evidence="25">
    <location>
        <begin position="23"/>
        <end position="508"/>
    </location>
</feature>
<keyword evidence="16 24" id="KW-1043">Host membrane</keyword>
<organismHost>
    <name type="scientific">Homo sapiens</name>
    <name type="common">Human</name>
    <dbReference type="NCBI Taxonomy" id="9606"/>
</organismHost>
<dbReference type="GO" id="GO:0019062">
    <property type="term" value="P:virion attachment to host cell"/>
    <property type="evidence" value="ECO:0007669"/>
    <property type="project" value="UniProtKB-UniRule"/>
</dbReference>
<dbReference type="SUPFAM" id="SSF56502">
    <property type="entry name" value="gp120 core"/>
    <property type="match status" value="1"/>
</dbReference>
<dbReference type="InterPro" id="IPR000777">
    <property type="entry name" value="HIV1_Gp120"/>
</dbReference>
<keyword evidence="19 24" id="KW-1039">Host endosome</keyword>
<keyword evidence="11 24" id="KW-0165">Cleavage on pair of basic residues</keyword>
<keyword evidence="14 24" id="KW-1161">Viral attachment to host cell</keyword>
<keyword evidence="8 24" id="KW-1032">Host cell membrane</keyword>
<evidence type="ECO:0000256" key="8">
    <source>
        <dbReference type="ARBA" id="ARBA00022511"/>
    </source>
</evidence>
<evidence type="ECO:0000256" key="11">
    <source>
        <dbReference type="ARBA" id="ARBA00022685"/>
    </source>
</evidence>
<evidence type="ECO:0000256" key="2">
    <source>
        <dbReference type="ARBA" id="ARBA00004433"/>
    </source>
</evidence>
<evidence type="ECO:0000256" key="16">
    <source>
        <dbReference type="ARBA" id="ARBA00022870"/>
    </source>
</evidence>
<comment type="subunit">
    <text evidence="24">The mature envelope protein (Env) consists of a homotrimer of non-covalently associated gp120-gp41 heterodimers. The resulting complex protrudes from the virus surface as a spike.</text>
</comment>
<keyword evidence="9 24" id="KW-0945">Host-virus interaction</keyword>
<evidence type="ECO:0000256" key="18">
    <source>
        <dbReference type="ARBA" id="ARBA00022989"/>
    </source>
</evidence>
<evidence type="ECO:0000259" key="26">
    <source>
        <dbReference type="Pfam" id="PF00517"/>
    </source>
</evidence>
<dbReference type="GO" id="GO:0005198">
    <property type="term" value="F:structural molecule activity"/>
    <property type="evidence" value="ECO:0007669"/>
    <property type="project" value="InterPro"/>
</dbReference>
<evidence type="ECO:0000256" key="12">
    <source>
        <dbReference type="ARBA" id="ARBA00022692"/>
    </source>
</evidence>
<dbReference type="CDD" id="cd09909">
    <property type="entry name" value="HIV-1-like_HR1-HR2"/>
    <property type="match status" value="1"/>
</dbReference>
<dbReference type="GO" id="GO:0039663">
    <property type="term" value="P:membrane fusion involved in viral entry into host cell"/>
    <property type="evidence" value="ECO:0007669"/>
    <property type="project" value="UniProtKB-KW"/>
</dbReference>
<protein>
    <recommendedName>
        <fullName evidence="24">Envelope glycoprotein gp160</fullName>
    </recommendedName>
    <component>
        <recommendedName>
            <fullName evidence="24">Surface protein gp120</fullName>
            <shortName evidence="24">SU</shortName>
        </recommendedName>
        <alternativeName>
            <fullName evidence="24">Glycoprotein 120</fullName>
            <shortName evidence="24">gp120</shortName>
        </alternativeName>
    </component>
    <component>
        <recommendedName>
            <fullName evidence="24">Transmembrane protein gp41</fullName>
            <shortName evidence="24">TM</shortName>
        </recommendedName>
    </component>
</protein>
<keyword evidence="20 24" id="KW-0472">Membrane</keyword>
<evidence type="ECO:0000256" key="23">
    <source>
        <dbReference type="ARBA" id="ARBA00023296"/>
    </source>
</evidence>
<evidence type="ECO:0000256" key="24">
    <source>
        <dbReference type="RuleBase" id="RU363095"/>
    </source>
</evidence>
<feature type="transmembrane region" description="Helical" evidence="24">
    <location>
        <begin position="675"/>
        <end position="696"/>
    </location>
</feature>
<evidence type="ECO:0000259" key="25">
    <source>
        <dbReference type="Pfam" id="PF00516"/>
    </source>
</evidence>
<comment type="subcellular location">
    <subcellularLocation>
        <location evidence="3">Host cell membrane</location>
        <topology evidence="3">Peripheral membrane protein</topology>
    </subcellularLocation>
    <subcellularLocation>
        <location evidence="1">Host cell membrane</location>
        <topology evidence="1">Single-pass type I membrane protein</topology>
    </subcellularLocation>
    <subcellularLocation>
        <location evidence="2">Host endosome membrane</location>
        <topology evidence="2">Peripheral membrane protein</topology>
    </subcellularLocation>
    <subcellularLocation>
        <location evidence="5">Host endosome membrane</location>
        <topology evidence="5">Single-pass type I membrane protein</topology>
    </subcellularLocation>
    <subcellularLocation>
        <location evidence="6">Virion membrane</location>
        <topology evidence="6">Peripheral membrane protein</topology>
    </subcellularLocation>
    <subcellularLocation>
        <location evidence="4">Virion membrane</location>
        <topology evidence="4">Single-pass type I membrane protein</topology>
    </subcellularLocation>
</comment>
<comment type="domain">
    <text evidence="24">The 17 amino acids long immunosuppressive region is present in many retroviral envelope proteins. Synthetic peptides derived from this relatively conserved sequence inhibit immune function in vitro and in vivo.</text>
</comment>
<keyword evidence="10 24" id="KW-1162">Viral penetration into host cytoplasm</keyword>
<keyword evidence="22" id="KW-0325">Glycoprotein</keyword>
<dbReference type="GO" id="GO:0055036">
    <property type="term" value="C:virion membrane"/>
    <property type="evidence" value="ECO:0007669"/>
    <property type="project" value="UniProtKB-SubCell"/>
</dbReference>
<dbReference type="GO" id="GO:0019031">
    <property type="term" value="C:viral envelope"/>
    <property type="evidence" value="ECO:0007669"/>
    <property type="project" value="UniProtKB-KW"/>
</dbReference>
<dbReference type="PROSITE" id="PS51257">
    <property type="entry name" value="PROKAR_LIPOPROTEIN"/>
    <property type="match status" value="1"/>
</dbReference>